<dbReference type="InParanoid" id="Q7UV44"/>
<dbReference type="AlphaFoldDB" id="Q7UV44"/>
<feature type="domain" description="Vitamin K epoxide reductase" evidence="11">
    <location>
        <begin position="39"/>
        <end position="171"/>
    </location>
</feature>
<dbReference type="GO" id="GO:0048038">
    <property type="term" value="F:quinone binding"/>
    <property type="evidence" value="ECO:0007669"/>
    <property type="project" value="UniProtKB-KW"/>
</dbReference>
<evidence type="ECO:0000256" key="5">
    <source>
        <dbReference type="ARBA" id="ARBA00022989"/>
    </source>
</evidence>
<dbReference type="Pfam" id="PF07884">
    <property type="entry name" value="VKOR"/>
    <property type="match status" value="1"/>
</dbReference>
<comment type="subcellular location">
    <subcellularLocation>
        <location evidence="1">Membrane</location>
        <topology evidence="1">Multi-pass membrane protein</topology>
    </subcellularLocation>
</comment>
<evidence type="ECO:0000256" key="8">
    <source>
        <dbReference type="ARBA" id="ARBA00023157"/>
    </source>
</evidence>
<dbReference type="InterPro" id="IPR038354">
    <property type="entry name" value="VKOR_sf"/>
</dbReference>
<evidence type="ECO:0000256" key="1">
    <source>
        <dbReference type="ARBA" id="ARBA00004141"/>
    </source>
</evidence>
<dbReference type="EMBL" id="BX294137">
    <property type="protein sequence ID" value="CAD72882.1"/>
    <property type="molecule type" value="Genomic_DNA"/>
</dbReference>
<keyword evidence="8" id="KW-1015">Disulfide bond</keyword>
<evidence type="ECO:0000313" key="12">
    <source>
        <dbReference type="EMBL" id="CAD72882.1"/>
    </source>
</evidence>
<evidence type="ECO:0000313" key="13">
    <source>
        <dbReference type="Proteomes" id="UP000001025"/>
    </source>
</evidence>
<feature type="transmembrane region" description="Helical" evidence="10">
    <location>
        <begin position="38"/>
        <end position="59"/>
    </location>
</feature>
<keyword evidence="6" id="KW-0560">Oxidoreductase</keyword>
<gene>
    <name evidence="12" type="ordered locus">RB2885</name>
</gene>
<name>Q7UV44_RHOBA</name>
<evidence type="ECO:0000256" key="7">
    <source>
        <dbReference type="ARBA" id="ARBA00023136"/>
    </source>
</evidence>
<proteinExistence type="inferred from homology"/>
<dbReference type="PATRIC" id="fig|243090.15.peg.1332"/>
<dbReference type="InterPro" id="IPR012932">
    <property type="entry name" value="VKOR"/>
</dbReference>
<evidence type="ECO:0000256" key="6">
    <source>
        <dbReference type="ARBA" id="ARBA00023002"/>
    </source>
</evidence>
<dbReference type="KEGG" id="rba:RB2885"/>
<dbReference type="HOGENOM" id="CLU_107927_0_0_0"/>
<dbReference type="eggNOG" id="COG0451">
    <property type="taxonomic scope" value="Bacteria"/>
</dbReference>
<feature type="transmembrane region" description="Helical" evidence="10">
    <location>
        <begin position="122"/>
        <end position="143"/>
    </location>
</feature>
<feature type="transmembrane region" description="Helical" evidence="10">
    <location>
        <begin position="86"/>
        <end position="110"/>
    </location>
</feature>
<evidence type="ECO:0000256" key="9">
    <source>
        <dbReference type="ARBA" id="ARBA00023284"/>
    </source>
</evidence>
<feature type="transmembrane region" description="Helical" evidence="10">
    <location>
        <begin position="149"/>
        <end position="171"/>
    </location>
</feature>
<keyword evidence="7 10" id="KW-0472">Membrane</keyword>
<accession>Q7UV44</accession>
<dbReference type="Gene3D" id="1.20.1440.130">
    <property type="entry name" value="VKOR domain"/>
    <property type="match status" value="1"/>
</dbReference>
<dbReference type="Proteomes" id="UP000001025">
    <property type="component" value="Chromosome"/>
</dbReference>
<evidence type="ECO:0000256" key="4">
    <source>
        <dbReference type="ARBA" id="ARBA00022719"/>
    </source>
</evidence>
<evidence type="ECO:0000256" key="3">
    <source>
        <dbReference type="ARBA" id="ARBA00022692"/>
    </source>
</evidence>
<keyword evidence="13" id="KW-1185">Reference proteome</keyword>
<comment type="similarity">
    <text evidence="2">Belongs to the VKOR family.</text>
</comment>
<sequence>MVSKEWVEVMSKVTIPVDDLNRNVPPYKHNPSAWSQRIPICLLAFVAAAISAHLSLYQWGLIESSYDPVFGNSSNDVLTSDTAKTMYGILGIHDASLGVLAYLGDAILGFAGSTRRWQYRPWLVILFGIDVIPLGIVSVILVICQAFIVGEWCFLCLVTAAISLVLVYWAWDEVRVSLAYLRIVWAEHHDKRLLWDAVWGVRSEKLDAAGEQLLSREVR</sequence>
<dbReference type="GO" id="GO:0016491">
    <property type="term" value="F:oxidoreductase activity"/>
    <property type="evidence" value="ECO:0007669"/>
    <property type="project" value="UniProtKB-KW"/>
</dbReference>
<dbReference type="GO" id="GO:0016020">
    <property type="term" value="C:membrane"/>
    <property type="evidence" value="ECO:0007669"/>
    <property type="project" value="UniProtKB-SubCell"/>
</dbReference>
<keyword evidence="9" id="KW-0676">Redox-active center</keyword>
<organism evidence="12 13">
    <name type="scientific">Rhodopirellula baltica (strain DSM 10527 / NCIMB 13988 / SH1)</name>
    <dbReference type="NCBI Taxonomy" id="243090"/>
    <lineage>
        <taxon>Bacteria</taxon>
        <taxon>Pseudomonadati</taxon>
        <taxon>Planctomycetota</taxon>
        <taxon>Planctomycetia</taxon>
        <taxon>Pirellulales</taxon>
        <taxon>Pirellulaceae</taxon>
        <taxon>Rhodopirellula</taxon>
    </lineage>
</organism>
<evidence type="ECO:0000256" key="2">
    <source>
        <dbReference type="ARBA" id="ARBA00006214"/>
    </source>
</evidence>
<keyword evidence="3 10" id="KW-0812">Transmembrane</keyword>
<keyword evidence="4" id="KW-0874">Quinone</keyword>
<protein>
    <recommendedName>
        <fullName evidence="11">Vitamin K epoxide reductase domain-containing protein</fullName>
    </recommendedName>
</protein>
<keyword evidence="5 10" id="KW-1133">Transmembrane helix</keyword>
<dbReference type="OrthoDB" id="9814124at2"/>
<dbReference type="STRING" id="243090.RB2885"/>
<evidence type="ECO:0000259" key="11">
    <source>
        <dbReference type="Pfam" id="PF07884"/>
    </source>
</evidence>
<dbReference type="EnsemblBacteria" id="CAD72882">
    <property type="protein sequence ID" value="CAD72882"/>
    <property type="gene ID" value="RB2885"/>
</dbReference>
<reference evidence="12 13" key="1">
    <citation type="journal article" date="2003" name="Proc. Natl. Acad. Sci. U.S.A.">
        <title>Complete genome sequence of the marine planctomycete Pirellula sp. strain 1.</title>
        <authorList>
            <person name="Gloeckner F.O."/>
            <person name="Kube M."/>
            <person name="Bauer M."/>
            <person name="Teeling H."/>
            <person name="Lombardot T."/>
            <person name="Ludwig W."/>
            <person name="Gade D."/>
            <person name="Beck A."/>
            <person name="Borzym K."/>
            <person name="Heitmann K."/>
            <person name="Rabus R."/>
            <person name="Schlesner H."/>
            <person name="Amann R."/>
            <person name="Reinhardt R."/>
        </authorList>
    </citation>
    <scope>NUCLEOTIDE SEQUENCE [LARGE SCALE GENOMIC DNA]</scope>
    <source>
        <strain evidence="13">DSM 10527 / NCIMB 13988 / SH1</strain>
    </source>
</reference>
<evidence type="ECO:0000256" key="10">
    <source>
        <dbReference type="SAM" id="Phobius"/>
    </source>
</evidence>